<evidence type="ECO:0000313" key="3">
    <source>
        <dbReference type="Proteomes" id="UP001596157"/>
    </source>
</evidence>
<dbReference type="NCBIfam" id="TIGR00199">
    <property type="entry name" value="PncC_domain"/>
    <property type="match status" value="1"/>
</dbReference>
<dbReference type="Proteomes" id="UP001596157">
    <property type="component" value="Unassembled WGS sequence"/>
</dbReference>
<evidence type="ECO:0000313" key="2">
    <source>
        <dbReference type="EMBL" id="MFC5289260.1"/>
    </source>
</evidence>
<dbReference type="InterPro" id="IPR036653">
    <property type="entry name" value="CinA-like_C"/>
</dbReference>
<dbReference type="Gene3D" id="3.90.950.20">
    <property type="entry name" value="CinA-like"/>
    <property type="match status" value="1"/>
</dbReference>
<proteinExistence type="predicted"/>
<reference evidence="3" key="1">
    <citation type="journal article" date="2019" name="Int. J. Syst. Evol. Microbiol.">
        <title>The Global Catalogue of Microorganisms (GCM) 10K type strain sequencing project: providing services to taxonomists for standard genome sequencing and annotation.</title>
        <authorList>
            <consortium name="The Broad Institute Genomics Platform"/>
            <consortium name="The Broad Institute Genome Sequencing Center for Infectious Disease"/>
            <person name="Wu L."/>
            <person name="Ma J."/>
        </authorList>
    </citation>
    <scope>NUCLEOTIDE SEQUENCE [LARGE SCALE GENOMIC DNA]</scope>
    <source>
        <strain evidence="3">CCUG 59778</strain>
    </source>
</reference>
<comment type="caution">
    <text evidence="2">The sequence shown here is derived from an EMBL/GenBank/DDBJ whole genome shotgun (WGS) entry which is preliminary data.</text>
</comment>
<dbReference type="InterPro" id="IPR008136">
    <property type="entry name" value="CinA_C"/>
</dbReference>
<protein>
    <submittedName>
        <fullName evidence="2">CinA family protein</fullName>
    </submittedName>
</protein>
<sequence length="159" mass="15602">MSGRVAALVRGLAGRGETVAAAESLTAGLLLAALTEVPGSSAVVRGGFVVYGTDLKATLAGVPAALLAERGPVDPDVAEALAEGARSRCGASIGVGLTGVAGPGPQDGVEAGTVYVALASPRGRQVSLLRATGTRAEVRAAAVEMAVGLLEDDLATIIE</sequence>
<organism evidence="2 3">
    <name type="scientific">Actinokineospora guangxiensis</name>
    <dbReference type="NCBI Taxonomy" id="1490288"/>
    <lineage>
        <taxon>Bacteria</taxon>
        <taxon>Bacillati</taxon>
        <taxon>Actinomycetota</taxon>
        <taxon>Actinomycetes</taxon>
        <taxon>Pseudonocardiales</taxon>
        <taxon>Pseudonocardiaceae</taxon>
        <taxon>Actinokineospora</taxon>
    </lineage>
</organism>
<dbReference type="SUPFAM" id="SSF142433">
    <property type="entry name" value="CinA-like"/>
    <property type="match status" value="1"/>
</dbReference>
<feature type="domain" description="CinA C-terminal" evidence="1">
    <location>
        <begin position="7"/>
        <end position="152"/>
    </location>
</feature>
<dbReference type="RefSeq" id="WP_378249106.1">
    <property type="nucleotide sequence ID" value="NZ_JBHSKF010000010.1"/>
</dbReference>
<gene>
    <name evidence="2" type="ORF">ACFPM7_19585</name>
</gene>
<accession>A0ABW0ET82</accession>
<keyword evidence="3" id="KW-1185">Reference proteome</keyword>
<evidence type="ECO:0000259" key="1">
    <source>
        <dbReference type="Pfam" id="PF02464"/>
    </source>
</evidence>
<name>A0ABW0ET82_9PSEU</name>
<dbReference type="EMBL" id="JBHSKF010000010">
    <property type="protein sequence ID" value="MFC5289260.1"/>
    <property type="molecule type" value="Genomic_DNA"/>
</dbReference>
<dbReference type="Pfam" id="PF02464">
    <property type="entry name" value="CinA"/>
    <property type="match status" value="1"/>
</dbReference>